<dbReference type="PANTHER" id="PTHR47416:SF8">
    <property type="entry name" value="BASIC-LEUCINE ZIPPER TRANSCRIPTION FACTOR E-RELATED"/>
    <property type="match status" value="1"/>
</dbReference>
<name>T0SEB9_SAPDV</name>
<feature type="domain" description="BZIP" evidence="8">
    <location>
        <begin position="113"/>
        <end position="158"/>
    </location>
</feature>
<dbReference type="GO" id="GO:0003677">
    <property type="term" value="F:DNA binding"/>
    <property type="evidence" value="ECO:0007669"/>
    <property type="project" value="UniProtKB-KW"/>
</dbReference>
<comment type="subcellular location">
    <subcellularLocation>
        <location evidence="1">Nucleus</location>
    </subcellularLocation>
</comment>
<dbReference type="SUPFAM" id="SSF57959">
    <property type="entry name" value="Leucine zipper domain"/>
    <property type="match status" value="1"/>
</dbReference>
<dbReference type="OMA" id="LMDPPHA"/>
<dbReference type="SUPFAM" id="SSF58113">
    <property type="entry name" value="Apolipoprotein A-I"/>
    <property type="match status" value="1"/>
</dbReference>
<proteinExistence type="inferred from homology"/>
<dbReference type="SMART" id="SM00338">
    <property type="entry name" value="BRLZ"/>
    <property type="match status" value="1"/>
</dbReference>
<organism evidence="9 10">
    <name type="scientific">Saprolegnia diclina (strain VS20)</name>
    <dbReference type="NCBI Taxonomy" id="1156394"/>
    <lineage>
        <taxon>Eukaryota</taxon>
        <taxon>Sar</taxon>
        <taxon>Stramenopiles</taxon>
        <taxon>Oomycota</taxon>
        <taxon>Saprolegniomycetes</taxon>
        <taxon>Saprolegniales</taxon>
        <taxon>Saprolegniaceae</taxon>
        <taxon>Saprolegnia</taxon>
    </lineage>
</organism>
<dbReference type="InterPro" id="IPR004827">
    <property type="entry name" value="bZIP"/>
</dbReference>
<comment type="similarity">
    <text evidence="2">Belongs to the bZIP family.</text>
</comment>
<dbReference type="RefSeq" id="XP_008604966.1">
    <property type="nucleotide sequence ID" value="XM_008606744.1"/>
</dbReference>
<dbReference type="PROSITE" id="PS00036">
    <property type="entry name" value="BZIP_BASIC"/>
    <property type="match status" value="1"/>
</dbReference>
<dbReference type="STRING" id="1156394.T0SEB9"/>
<dbReference type="Pfam" id="PF00170">
    <property type="entry name" value="bZIP_1"/>
    <property type="match status" value="1"/>
</dbReference>
<dbReference type="GeneID" id="19941954"/>
<accession>T0SEB9</accession>
<dbReference type="GO" id="GO:0005634">
    <property type="term" value="C:nucleus"/>
    <property type="evidence" value="ECO:0007669"/>
    <property type="project" value="UniProtKB-SubCell"/>
</dbReference>
<dbReference type="PANTHER" id="PTHR47416">
    <property type="entry name" value="BASIC-LEUCINE ZIPPER TRANSCRIPTION FACTOR F-RELATED"/>
    <property type="match status" value="1"/>
</dbReference>
<dbReference type="InParanoid" id="T0SEB9"/>
<keyword evidence="3" id="KW-0805">Transcription regulation</keyword>
<feature type="compositionally biased region" description="Polar residues" evidence="7">
    <location>
        <begin position="73"/>
        <end position="93"/>
    </location>
</feature>
<evidence type="ECO:0000259" key="8">
    <source>
        <dbReference type="PROSITE" id="PS50217"/>
    </source>
</evidence>
<protein>
    <recommendedName>
        <fullName evidence="8">BZIP domain-containing protein</fullName>
    </recommendedName>
</protein>
<dbReference type="eggNOG" id="ENOG502QR0I">
    <property type="taxonomic scope" value="Eukaryota"/>
</dbReference>
<evidence type="ECO:0000256" key="7">
    <source>
        <dbReference type="SAM" id="MobiDB-lite"/>
    </source>
</evidence>
<gene>
    <name evidence="9" type="ORF">SDRG_01227</name>
</gene>
<evidence type="ECO:0000256" key="1">
    <source>
        <dbReference type="ARBA" id="ARBA00004123"/>
    </source>
</evidence>
<dbReference type="Proteomes" id="UP000030762">
    <property type="component" value="Unassembled WGS sequence"/>
</dbReference>
<dbReference type="InterPro" id="IPR046347">
    <property type="entry name" value="bZIP_sf"/>
</dbReference>
<dbReference type="PROSITE" id="PS50217">
    <property type="entry name" value="BZIP"/>
    <property type="match status" value="1"/>
</dbReference>
<dbReference type="CDD" id="cd14811">
    <property type="entry name" value="bZIP_u2"/>
    <property type="match status" value="1"/>
</dbReference>
<sequence>MAGLNLDQLTMELLPEDDDLLSYFLSSDVATEERIGDLSLNPSGVAMDHAALGRSDAGAASAYGYGSSIHGDQPSSFRSHHPSSNMDTASTASGDYDGPDSPTGGDNDLDTDDDKRQRRLARNRESARQSRRRKKQYLELLEEKVAQLTEEIDATRGEHLESADKTLSTLKSQMVLSLYEKLSSLPPMASLGPELTDELRSGVKIMQERYGPHSEERRAVVNYHFQQLDNLLLPPYTRFLLWMSIQDEAFFSKIQPAVAAATKKSSESDRKDSSAKKDTLWAALSSELGMTYEQEEKIKSHYKSTDSKTAKAERRKIAMAVTYLNQLKQNMEERSAAVQTHANAISSILTPEQSIRYQQWVSQNRDKYRASLKEKSVHFANAPTVDPDGKISTILRKPDQDLTVEDVTVLLSTLSKQHATQQDA</sequence>
<dbReference type="EMBL" id="JH767134">
    <property type="protein sequence ID" value="EQC41252.1"/>
    <property type="molecule type" value="Genomic_DNA"/>
</dbReference>
<evidence type="ECO:0000313" key="10">
    <source>
        <dbReference type="Proteomes" id="UP000030762"/>
    </source>
</evidence>
<keyword evidence="10" id="KW-1185">Reference proteome</keyword>
<dbReference type="Gene3D" id="1.20.5.170">
    <property type="match status" value="1"/>
</dbReference>
<feature type="region of interest" description="Disordered" evidence="7">
    <location>
        <begin position="71"/>
        <end position="133"/>
    </location>
</feature>
<dbReference type="GO" id="GO:0003700">
    <property type="term" value="F:DNA-binding transcription factor activity"/>
    <property type="evidence" value="ECO:0007669"/>
    <property type="project" value="InterPro"/>
</dbReference>
<keyword evidence="4" id="KW-0238">DNA-binding</keyword>
<keyword evidence="5" id="KW-0804">Transcription</keyword>
<dbReference type="VEuPathDB" id="FungiDB:SDRG_01227"/>
<evidence type="ECO:0000313" key="9">
    <source>
        <dbReference type="EMBL" id="EQC41252.1"/>
    </source>
</evidence>
<dbReference type="OrthoDB" id="425490at2759"/>
<keyword evidence="6" id="KW-0539">Nucleus</keyword>
<reference evidence="9 10" key="1">
    <citation type="submission" date="2012-04" db="EMBL/GenBank/DDBJ databases">
        <title>The Genome Sequence of Saprolegnia declina VS20.</title>
        <authorList>
            <consortium name="The Broad Institute Genome Sequencing Platform"/>
            <person name="Russ C."/>
            <person name="Nusbaum C."/>
            <person name="Tyler B."/>
            <person name="van West P."/>
            <person name="Dieguez-Uribeondo J."/>
            <person name="de Bruijn I."/>
            <person name="Tripathy S."/>
            <person name="Jiang R."/>
            <person name="Young S.K."/>
            <person name="Zeng Q."/>
            <person name="Gargeya S."/>
            <person name="Fitzgerald M."/>
            <person name="Haas B."/>
            <person name="Abouelleil A."/>
            <person name="Alvarado L."/>
            <person name="Arachchi H.M."/>
            <person name="Berlin A."/>
            <person name="Chapman S.B."/>
            <person name="Goldberg J."/>
            <person name="Griggs A."/>
            <person name="Gujja S."/>
            <person name="Hansen M."/>
            <person name="Howarth C."/>
            <person name="Imamovic A."/>
            <person name="Larimer J."/>
            <person name="McCowen C."/>
            <person name="Montmayeur A."/>
            <person name="Murphy C."/>
            <person name="Neiman D."/>
            <person name="Pearson M."/>
            <person name="Priest M."/>
            <person name="Roberts A."/>
            <person name="Saif S."/>
            <person name="Shea T."/>
            <person name="Sisk P."/>
            <person name="Sykes S."/>
            <person name="Wortman J."/>
            <person name="Nusbaum C."/>
            <person name="Birren B."/>
        </authorList>
    </citation>
    <scope>NUCLEOTIDE SEQUENCE [LARGE SCALE GENOMIC DNA]</scope>
    <source>
        <strain evidence="9 10">VS20</strain>
    </source>
</reference>
<evidence type="ECO:0000256" key="2">
    <source>
        <dbReference type="ARBA" id="ARBA00007163"/>
    </source>
</evidence>
<dbReference type="AlphaFoldDB" id="T0SEB9"/>
<evidence type="ECO:0000256" key="4">
    <source>
        <dbReference type="ARBA" id="ARBA00023125"/>
    </source>
</evidence>
<evidence type="ECO:0000256" key="6">
    <source>
        <dbReference type="ARBA" id="ARBA00023242"/>
    </source>
</evidence>
<evidence type="ECO:0000256" key="5">
    <source>
        <dbReference type="ARBA" id="ARBA00023163"/>
    </source>
</evidence>
<evidence type="ECO:0000256" key="3">
    <source>
        <dbReference type="ARBA" id="ARBA00023015"/>
    </source>
</evidence>